<evidence type="ECO:0000313" key="1">
    <source>
        <dbReference type="EMBL" id="GMH18733.1"/>
    </source>
</evidence>
<comment type="caution">
    <text evidence="1">The sequence shown here is derived from an EMBL/GenBank/DDBJ whole genome shotgun (WGS) entry which is preliminary data.</text>
</comment>
<reference evidence="1" key="1">
    <citation type="submission" date="2023-05" db="EMBL/GenBank/DDBJ databases">
        <title>Nepenthes gracilis genome sequencing.</title>
        <authorList>
            <person name="Fukushima K."/>
        </authorList>
    </citation>
    <scope>NUCLEOTIDE SEQUENCE</scope>
    <source>
        <strain evidence="1">SING2019-196</strain>
    </source>
</reference>
<dbReference type="Proteomes" id="UP001279734">
    <property type="component" value="Unassembled WGS sequence"/>
</dbReference>
<protein>
    <submittedName>
        <fullName evidence="1">Uncharacterized protein</fullName>
    </submittedName>
</protein>
<keyword evidence="2" id="KW-1185">Reference proteome</keyword>
<dbReference type="AlphaFoldDB" id="A0AAD3XVC2"/>
<name>A0AAD3XVC2_NEPGR</name>
<proteinExistence type="predicted"/>
<accession>A0AAD3XVC2</accession>
<gene>
    <name evidence="1" type="ORF">Nepgr_020574</name>
</gene>
<evidence type="ECO:0000313" key="2">
    <source>
        <dbReference type="Proteomes" id="UP001279734"/>
    </source>
</evidence>
<organism evidence="1 2">
    <name type="scientific">Nepenthes gracilis</name>
    <name type="common">Slender pitcher plant</name>
    <dbReference type="NCBI Taxonomy" id="150966"/>
    <lineage>
        <taxon>Eukaryota</taxon>
        <taxon>Viridiplantae</taxon>
        <taxon>Streptophyta</taxon>
        <taxon>Embryophyta</taxon>
        <taxon>Tracheophyta</taxon>
        <taxon>Spermatophyta</taxon>
        <taxon>Magnoliopsida</taxon>
        <taxon>eudicotyledons</taxon>
        <taxon>Gunneridae</taxon>
        <taxon>Pentapetalae</taxon>
        <taxon>Caryophyllales</taxon>
        <taxon>Nepenthaceae</taxon>
        <taxon>Nepenthes</taxon>
    </lineage>
</organism>
<sequence length="84" mass="8826">MSLGLALHSGIGCIGLADRIANVRCDSRRLGTWLGISAYKPHDLNIVPIRMNCDQCGLGGLAGHRCGPDEAPSWGLNHGVPPVP</sequence>
<dbReference type="EMBL" id="BSYO01000019">
    <property type="protein sequence ID" value="GMH18733.1"/>
    <property type="molecule type" value="Genomic_DNA"/>
</dbReference>